<reference evidence="1 2" key="1">
    <citation type="submission" date="2016-11" db="EMBL/GenBank/DDBJ databases">
        <authorList>
            <person name="Varghese N."/>
            <person name="Submissions S."/>
        </authorList>
    </citation>
    <scope>NUCLEOTIDE SEQUENCE [LARGE SCALE GENOMIC DNA]</scope>
    <source>
        <strain evidence="1 2">DSM 1</strain>
    </source>
</reference>
<gene>
    <name evidence="1" type="ORF">SAMN02745208_01402</name>
</gene>
<organism evidence="1 2">
    <name type="scientific">Heyndrickxia coagulans DSM 1 = ATCC 7050</name>
    <dbReference type="NCBI Taxonomy" id="1121088"/>
    <lineage>
        <taxon>Bacteria</taxon>
        <taxon>Bacillati</taxon>
        <taxon>Bacillota</taxon>
        <taxon>Bacilli</taxon>
        <taxon>Bacillales</taxon>
        <taxon>Bacillaceae</taxon>
        <taxon>Heyndrickxia</taxon>
    </lineage>
</organism>
<dbReference type="EMBL" id="FQUB01000022">
    <property type="protein sequence ID" value="SHF10424.1"/>
    <property type="molecule type" value="Genomic_DNA"/>
</dbReference>
<dbReference type="Proteomes" id="UP000184029">
    <property type="component" value="Unassembled WGS sequence"/>
</dbReference>
<evidence type="ECO:0000313" key="2">
    <source>
        <dbReference type="Proteomes" id="UP000184029"/>
    </source>
</evidence>
<dbReference type="AlphaFoldDB" id="A0A8B4BTL1"/>
<name>A0A8B4BTL1_HEYCO</name>
<dbReference type="KEGG" id="bcoa:BF29_664"/>
<sequence>MSMRNSIQGLKPAACFSGRGGFGRASFFGNTGANQKQIFKAHGVKTVRFLFVRQLAFRG</sequence>
<comment type="caution">
    <text evidence="1">The sequence shown here is derived from an EMBL/GenBank/DDBJ whole genome shotgun (WGS) entry which is preliminary data.</text>
</comment>
<protein>
    <submittedName>
        <fullName evidence="1">Uncharacterized protein</fullName>
    </submittedName>
</protein>
<accession>A0A8B4BTL1</accession>
<evidence type="ECO:0000313" key="1">
    <source>
        <dbReference type="EMBL" id="SHF10424.1"/>
    </source>
</evidence>
<proteinExistence type="predicted"/>